<dbReference type="EMBL" id="BGPR01000040">
    <property type="protein sequence ID" value="GBL84978.1"/>
    <property type="molecule type" value="Genomic_DNA"/>
</dbReference>
<dbReference type="AlphaFoldDB" id="A0A4Y2AYX3"/>
<reference evidence="1 2" key="1">
    <citation type="journal article" date="2019" name="Sci. Rep.">
        <title>Orb-weaving spider Araneus ventricosus genome elucidates the spidroin gene catalogue.</title>
        <authorList>
            <person name="Kono N."/>
            <person name="Nakamura H."/>
            <person name="Ohtoshi R."/>
            <person name="Moran D.A.P."/>
            <person name="Shinohara A."/>
            <person name="Yoshida Y."/>
            <person name="Fujiwara M."/>
            <person name="Mori M."/>
            <person name="Tomita M."/>
            <person name="Arakawa K."/>
        </authorList>
    </citation>
    <scope>NUCLEOTIDE SEQUENCE [LARGE SCALE GENOMIC DNA]</scope>
</reference>
<dbReference type="Proteomes" id="UP000499080">
    <property type="component" value="Unassembled WGS sequence"/>
</dbReference>
<evidence type="ECO:0000313" key="2">
    <source>
        <dbReference type="Proteomes" id="UP000499080"/>
    </source>
</evidence>
<sequence length="110" mass="12684">MYELTGPLHDGSSVESGFEPGAFRPGSRHFTTRTKAFRFVPVSREYIEYPVIMIKLETIWYSPQPNRWDSGCNSESYNRIFTKLVSMEKSRGDGFIRNILLETFPSTPLL</sequence>
<comment type="caution">
    <text evidence="1">The sequence shown here is derived from an EMBL/GenBank/DDBJ whole genome shotgun (WGS) entry which is preliminary data.</text>
</comment>
<protein>
    <submittedName>
        <fullName evidence="1">Uncharacterized protein</fullName>
    </submittedName>
</protein>
<name>A0A4Y2AYX3_ARAVE</name>
<gene>
    <name evidence="1" type="ORF">AVEN_42229_1</name>
</gene>
<proteinExistence type="predicted"/>
<organism evidence="1 2">
    <name type="scientific">Araneus ventricosus</name>
    <name type="common">Orbweaver spider</name>
    <name type="synonym">Epeira ventricosa</name>
    <dbReference type="NCBI Taxonomy" id="182803"/>
    <lineage>
        <taxon>Eukaryota</taxon>
        <taxon>Metazoa</taxon>
        <taxon>Ecdysozoa</taxon>
        <taxon>Arthropoda</taxon>
        <taxon>Chelicerata</taxon>
        <taxon>Arachnida</taxon>
        <taxon>Araneae</taxon>
        <taxon>Araneomorphae</taxon>
        <taxon>Entelegynae</taxon>
        <taxon>Araneoidea</taxon>
        <taxon>Araneidae</taxon>
        <taxon>Araneus</taxon>
    </lineage>
</organism>
<keyword evidence="2" id="KW-1185">Reference proteome</keyword>
<accession>A0A4Y2AYX3</accession>
<evidence type="ECO:0000313" key="1">
    <source>
        <dbReference type="EMBL" id="GBL84978.1"/>
    </source>
</evidence>